<reference evidence="3" key="1">
    <citation type="submission" date="2011-03" db="EMBL/GenBank/DDBJ databases">
        <title>The genome sequence of Vavraia culicis strain floridensis.</title>
        <authorList>
            <consortium name="The Broad Institute Genome Sequencing Platform"/>
            <person name="Cuomo C."/>
            <person name="Becnel J."/>
            <person name="Sanscrainte N."/>
            <person name="Young S.K."/>
            <person name="Zeng Q."/>
            <person name="Gargeya S."/>
            <person name="Fitzgerald M."/>
            <person name="Haas B."/>
            <person name="Abouelleil A."/>
            <person name="Alvarado L."/>
            <person name="Arachchi H.M."/>
            <person name="Berlin A."/>
            <person name="Chapman S.B."/>
            <person name="Gearin G."/>
            <person name="Goldberg J."/>
            <person name="Griggs A."/>
            <person name="Gujja S."/>
            <person name="Hansen M."/>
            <person name="Heiman D."/>
            <person name="Howarth C."/>
            <person name="Larimer J."/>
            <person name="Lui A."/>
            <person name="MacDonald P.J.P."/>
            <person name="McCowen C."/>
            <person name="Montmayeur A."/>
            <person name="Murphy C."/>
            <person name="Neiman D."/>
            <person name="Pearson M."/>
            <person name="Priest M."/>
            <person name="Roberts A."/>
            <person name="Saif S."/>
            <person name="Shea T."/>
            <person name="Sisk P."/>
            <person name="Stolte C."/>
            <person name="Sykes S."/>
            <person name="Wortman J."/>
            <person name="Nusbaum C."/>
            <person name="Birren B."/>
        </authorList>
    </citation>
    <scope>NUCLEOTIDE SEQUENCE [LARGE SCALE GENOMIC DNA]</scope>
    <source>
        <strain evidence="3">floridensis</strain>
    </source>
</reference>
<dbReference type="Proteomes" id="UP000011081">
    <property type="component" value="Unassembled WGS sequence"/>
</dbReference>
<dbReference type="InParanoid" id="L2GXF2"/>
<dbReference type="RefSeq" id="XP_008073213.1">
    <property type="nucleotide sequence ID" value="XM_008075022.1"/>
</dbReference>
<dbReference type="VEuPathDB" id="MicrosporidiaDB:VCUG_00192"/>
<proteinExistence type="predicted"/>
<dbReference type="OMA" id="VERAKMY"/>
<organism evidence="2 3">
    <name type="scientific">Vavraia culicis (isolate floridensis)</name>
    <name type="common">Microsporidian parasite</name>
    <dbReference type="NCBI Taxonomy" id="948595"/>
    <lineage>
        <taxon>Eukaryota</taxon>
        <taxon>Fungi</taxon>
        <taxon>Fungi incertae sedis</taxon>
        <taxon>Microsporidia</taxon>
        <taxon>Pleistophoridae</taxon>
        <taxon>Vavraia</taxon>
    </lineage>
</organism>
<accession>L2GXF2</accession>
<dbReference type="AlphaFoldDB" id="L2GXF2"/>
<sequence length="247" mass="29022">MFFVTLILLRSIYIQAAPVYTYDPNKGHPPMYTQADPQTGCYYTNTQNGLVQVCPRPANQQPTTLPTREVIASFPVMKSVVKTTSRVVSPKESPIDSLMQSNPELGDQIKRIFEYQGIAEPWDRIKDFFDNRQRLMPDPCMLYKTMRDILKVFESLKEMISDELRKIQVYVERAKMYLKEDHVKLKDLLSRMSLDLVKMKSTKDKKNQNDYANNFNKINAETQQVITSYNRLKEWLFKTLTYFKQLF</sequence>
<gene>
    <name evidence="2" type="ORF">VCUG_00192</name>
</gene>
<dbReference type="OrthoDB" id="2188797at2759"/>
<protein>
    <submittedName>
        <fullName evidence="2">Uncharacterized protein</fullName>
    </submittedName>
</protein>
<dbReference type="EMBL" id="GL877405">
    <property type="protein sequence ID" value="ELA48356.1"/>
    <property type="molecule type" value="Genomic_DNA"/>
</dbReference>
<name>L2GXF2_VAVCU</name>
<feature type="chain" id="PRO_5003960245" evidence="1">
    <location>
        <begin position="17"/>
        <end position="247"/>
    </location>
</feature>
<dbReference type="GeneID" id="19878083"/>
<keyword evidence="1" id="KW-0732">Signal</keyword>
<evidence type="ECO:0000313" key="3">
    <source>
        <dbReference type="Proteomes" id="UP000011081"/>
    </source>
</evidence>
<dbReference type="HOGENOM" id="CLU_1125204_0_0_1"/>
<feature type="signal peptide" evidence="1">
    <location>
        <begin position="1"/>
        <end position="16"/>
    </location>
</feature>
<keyword evidence="3" id="KW-1185">Reference proteome</keyword>
<evidence type="ECO:0000256" key="1">
    <source>
        <dbReference type="SAM" id="SignalP"/>
    </source>
</evidence>
<evidence type="ECO:0000313" key="2">
    <source>
        <dbReference type="EMBL" id="ELA48356.1"/>
    </source>
</evidence>